<evidence type="ECO:0000256" key="2">
    <source>
        <dbReference type="ARBA" id="ARBA00012528"/>
    </source>
</evidence>
<evidence type="ECO:0000256" key="3">
    <source>
        <dbReference type="ARBA" id="ARBA00034247"/>
    </source>
</evidence>
<dbReference type="CDD" id="cd01949">
    <property type="entry name" value="GGDEF"/>
    <property type="match status" value="1"/>
</dbReference>
<protein>
    <recommendedName>
        <fullName evidence="2">diguanylate cyclase</fullName>
        <ecNumber evidence="2">2.7.7.65</ecNumber>
    </recommendedName>
</protein>
<organism evidence="7 8">
    <name type="scientific">Amphritea balenae</name>
    <dbReference type="NCBI Taxonomy" id="452629"/>
    <lineage>
        <taxon>Bacteria</taxon>
        <taxon>Pseudomonadati</taxon>
        <taxon>Pseudomonadota</taxon>
        <taxon>Gammaproteobacteria</taxon>
        <taxon>Oceanospirillales</taxon>
        <taxon>Oceanospirillaceae</taxon>
        <taxon>Amphritea</taxon>
    </lineage>
</organism>
<dbReference type="InterPro" id="IPR029787">
    <property type="entry name" value="Nucleotide_cyclase"/>
</dbReference>
<evidence type="ECO:0000259" key="4">
    <source>
        <dbReference type="PROSITE" id="PS50112"/>
    </source>
</evidence>
<evidence type="ECO:0000313" key="7">
    <source>
        <dbReference type="EMBL" id="RRC96881.1"/>
    </source>
</evidence>
<evidence type="ECO:0000256" key="1">
    <source>
        <dbReference type="ARBA" id="ARBA00001946"/>
    </source>
</evidence>
<comment type="caution">
    <text evidence="7">The sequence shown here is derived from an EMBL/GenBank/DDBJ whole genome shotgun (WGS) entry which is preliminary data.</text>
</comment>
<comment type="catalytic activity">
    <reaction evidence="3">
        <text>2 GTP = 3',3'-c-di-GMP + 2 diphosphate</text>
        <dbReference type="Rhea" id="RHEA:24898"/>
        <dbReference type="ChEBI" id="CHEBI:33019"/>
        <dbReference type="ChEBI" id="CHEBI:37565"/>
        <dbReference type="ChEBI" id="CHEBI:58805"/>
        <dbReference type="EC" id="2.7.7.65"/>
    </reaction>
</comment>
<feature type="domain" description="PAS" evidence="4">
    <location>
        <begin position="15"/>
        <end position="59"/>
    </location>
</feature>
<dbReference type="EC" id="2.7.7.65" evidence="2"/>
<dbReference type="FunFam" id="3.30.70.270:FF:000001">
    <property type="entry name" value="Diguanylate cyclase domain protein"/>
    <property type="match status" value="1"/>
</dbReference>
<dbReference type="EMBL" id="RQXV01000016">
    <property type="protein sequence ID" value="RRC96881.1"/>
    <property type="molecule type" value="Genomic_DNA"/>
</dbReference>
<evidence type="ECO:0000259" key="6">
    <source>
        <dbReference type="PROSITE" id="PS50887"/>
    </source>
</evidence>
<dbReference type="SMART" id="SM00267">
    <property type="entry name" value="GGDEF"/>
    <property type="match status" value="1"/>
</dbReference>
<evidence type="ECO:0000313" key="8">
    <source>
        <dbReference type="Proteomes" id="UP000267535"/>
    </source>
</evidence>
<reference evidence="7 8" key="1">
    <citation type="submission" date="2018-11" db="EMBL/GenBank/DDBJ databases">
        <title>The draft genome sequence of Amphritea balenae JAMM 1525T.</title>
        <authorList>
            <person name="Fang Z."/>
            <person name="Zhang Y."/>
            <person name="Han X."/>
        </authorList>
    </citation>
    <scope>NUCLEOTIDE SEQUENCE [LARGE SCALE GENOMIC DNA]</scope>
    <source>
        <strain evidence="7 8">JAMM 1525</strain>
    </source>
</reference>
<dbReference type="Pfam" id="PF00989">
    <property type="entry name" value="PAS"/>
    <property type="match status" value="1"/>
</dbReference>
<accession>A0A3P1SHX9</accession>
<dbReference type="InterPro" id="IPR050469">
    <property type="entry name" value="Diguanylate_Cyclase"/>
</dbReference>
<dbReference type="InterPro" id="IPR000014">
    <property type="entry name" value="PAS"/>
</dbReference>
<dbReference type="PROSITE" id="PS50113">
    <property type="entry name" value="PAC"/>
    <property type="match status" value="1"/>
</dbReference>
<dbReference type="InterPro" id="IPR035965">
    <property type="entry name" value="PAS-like_dom_sf"/>
</dbReference>
<comment type="cofactor">
    <cofactor evidence="1">
        <name>Mg(2+)</name>
        <dbReference type="ChEBI" id="CHEBI:18420"/>
    </cofactor>
</comment>
<dbReference type="Proteomes" id="UP000267535">
    <property type="component" value="Unassembled WGS sequence"/>
</dbReference>
<dbReference type="SUPFAM" id="SSF55785">
    <property type="entry name" value="PYP-like sensor domain (PAS domain)"/>
    <property type="match status" value="1"/>
</dbReference>
<dbReference type="SMART" id="SM00091">
    <property type="entry name" value="PAS"/>
    <property type="match status" value="1"/>
</dbReference>
<feature type="domain" description="PAC" evidence="5">
    <location>
        <begin position="76"/>
        <end position="125"/>
    </location>
</feature>
<dbReference type="InterPro" id="IPR013767">
    <property type="entry name" value="PAS_fold"/>
</dbReference>
<dbReference type="AlphaFoldDB" id="A0A3P1SHX9"/>
<dbReference type="InterPro" id="IPR043128">
    <property type="entry name" value="Rev_trsase/Diguanyl_cyclase"/>
</dbReference>
<dbReference type="NCBIfam" id="TIGR00254">
    <property type="entry name" value="GGDEF"/>
    <property type="match status" value="1"/>
</dbReference>
<dbReference type="GO" id="GO:0052621">
    <property type="term" value="F:diguanylate cyclase activity"/>
    <property type="evidence" value="ECO:0007669"/>
    <property type="project" value="UniProtKB-EC"/>
</dbReference>
<dbReference type="InterPro" id="IPR000700">
    <property type="entry name" value="PAS-assoc_C"/>
</dbReference>
<evidence type="ECO:0000259" key="5">
    <source>
        <dbReference type="PROSITE" id="PS50113"/>
    </source>
</evidence>
<gene>
    <name evidence="7" type="ORF">EHS89_20235</name>
</gene>
<dbReference type="Gene3D" id="3.30.450.20">
    <property type="entry name" value="PAS domain"/>
    <property type="match status" value="1"/>
</dbReference>
<dbReference type="PANTHER" id="PTHR45138:SF9">
    <property type="entry name" value="DIGUANYLATE CYCLASE DGCM-RELATED"/>
    <property type="match status" value="1"/>
</dbReference>
<dbReference type="PROSITE" id="PS50887">
    <property type="entry name" value="GGDEF"/>
    <property type="match status" value="1"/>
</dbReference>
<dbReference type="RefSeq" id="WP_124927990.1">
    <property type="nucleotide sequence ID" value="NZ_BMOH01000001.1"/>
</dbReference>
<dbReference type="OrthoDB" id="73375at2"/>
<name>A0A3P1SHX9_9GAMM</name>
<dbReference type="Pfam" id="PF00990">
    <property type="entry name" value="GGDEF"/>
    <property type="match status" value="1"/>
</dbReference>
<dbReference type="SUPFAM" id="SSF55073">
    <property type="entry name" value="Nucleotide cyclase"/>
    <property type="match status" value="1"/>
</dbReference>
<dbReference type="PROSITE" id="PS50112">
    <property type="entry name" value="PAS"/>
    <property type="match status" value="1"/>
</dbReference>
<dbReference type="InterPro" id="IPR000160">
    <property type="entry name" value="GGDEF_dom"/>
</dbReference>
<feature type="domain" description="GGDEF" evidence="6">
    <location>
        <begin position="157"/>
        <end position="293"/>
    </location>
</feature>
<keyword evidence="8" id="KW-1185">Reference proteome</keyword>
<proteinExistence type="predicted"/>
<dbReference type="NCBIfam" id="TIGR00229">
    <property type="entry name" value="sensory_box"/>
    <property type="match status" value="1"/>
</dbReference>
<sequence length="296" mass="32814">MQSDFPQSEFLAICPDPVIAVNHEGIITTFNPAAERLLAYSAEGVLGQMSIFQLYPSEEEARAIMRLMLSEHGCIEGYETTVIASDGRAVPIRLSAALLEGQSKGSIGFFHDMTQQKRLEKSLKHLSITDDLSGLFNQRYFYEQLGKEMARARRYGNQLGLVCIDLDGFKRVNDLLGHLEGDKVVRLIGELLRNGLRDSDQAFRYGGDEFMVLLPDTSPEHAEVLADRLRKTFNAECLLSPEYSNETDVVVSMSMGLAASRGEEPVDRLIQRADMAMYAAKQSGGNCGMQFQGASE</sequence>
<dbReference type="CDD" id="cd00130">
    <property type="entry name" value="PAS"/>
    <property type="match status" value="1"/>
</dbReference>
<dbReference type="PANTHER" id="PTHR45138">
    <property type="entry name" value="REGULATORY COMPONENTS OF SENSORY TRANSDUCTION SYSTEM"/>
    <property type="match status" value="1"/>
</dbReference>
<dbReference type="Gene3D" id="3.30.70.270">
    <property type="match status" value="1"/>
</dbReference>
<dbReference type="GO" id="GO:0006355">
    <property type="term" value="P:regulation of DNA-templated transcription"/>
    <property type="evidence" value="ECO:0007669"/>
    <property type="project" value="InterPro"/>
</dbReference>